<dbReference type="EMBL" id="LT907975">
    <property type="protein sequence ID" value="SOB58096.1"/>
    <property type="molecule type" value="Genomic_DNA"/>
</dbReference>
<evidence type="ECO:0000313" key="2">
    <source>
        <dbReference type="Proteomes" id="UP000219215"/>
    </source>
</evidence>
<evidence type="ECO:0000313" key="1">
    <source>
        <dbReference type="EMBL" id="SOB58096.1"/>
    </source>
</evidence>
<gene>
    <name evidence="1" type="ORF">DPRO_1210</name>
</gene>
<proteinExistence type="predicted"/>
<sequence length="58" mass="6606">MDRVLASGARGHKFESCIARQKFQGLIDLFDKSFFVFIAVFYLRSQMAKPSEGRSLGF</sequence>
<organism evidence="1 2">
    <name type="scientific">Pseudodesulfovibrio profundus</name>
    <dbReference type="NCBI Taxonomy" id="57320"/>
    <lineage>
        <taxon>Bacteria</taxon>
        <taxon>Pseudomonadati</taxon>
        <taxon>Thermodesulfobacteriota</taxon>
        <taxon>Desulfovibrionia</taxon>
        <taxon>Desulfovibrionales</taxon>
        <taxon>Desulfovibrionaceae</taxon>
    </lineage>
</organism>
<protein>
    <submittedName>
        <fullName evidence="1">Uncharacterized protein</fullName>
    </submittedName>
</protein>
<dbReference type="Proteomes" id="UP000219215">
    <property type="component" value="Chromosome DPRO"/>
</dbReference>
<reference evidence="2" key="1">
    <citation type="submission" date="2017-09" db="EMBL/GenBank/DDBJ databases">
        <authorList>
            <person name="Regsiter A."/>
            <person name="William W."/>
        </authorList>
    </citation>
    <scope>NUCLEOTIDE SEQUENCE [LARGE SCALE GENOMIC DNA]</scope>
    <source>
        <strain evidence="2">500-1</strain>
    </source>
</reference>
<keyword evidence="2" id="KW-1185">Reference proteome</keyword>
<name>A0A2C8F6A9_9BACT</name>
<accession>A0A2C8F6A9</accession>
<dbReference type="AlphaFoldDB" id="A0A2C8F6A9"/>
<dbReference type="KEGG" id="pprf:DPRO_1210"/>